<comment type="caution">
    <text evidence="2">The sequence shown here is derived from an EMBL/GenBank/DDBJ whole genome shotgun (WGS) entry which is preliminary data.</text>
</comment>
<sequence length="137" mass="15009">MSNQSVPCGQKTDDDADGHIKMLNYLQQMLKELEDAQGGQDEEARRAMALLQQKIEELASAKEARELSNAPSTSQPPSDIEIASTLDKLEEQLGDLEGKIAHADEHTQIILGSSTSLWLSDSSKAPDKEKSGEEWVT</sequence>
<evidence type="ECO:0000256" key="1">
    <source>
        <dbReference type="SAM" id="MobiDB-lite"/>
    </source>
</evidence>
<dbReference type="Proteomes" id="UP001491310">
    <property type="component" value="Unassembled WGS sequence"/>
</dbReference>
<accession>A0ABR2Z1U6</accession>
<name>A0ABR2Z1U6_9CHLO</name>
<evidence type="ECO:0000313" key="2">
    <source>
        <dbReference type="EMBL" id="KAK9918148.1"/>
    </source>
</evidence>
<organism evidence="2 3">
    <name type="scientific">Coccomyxa subellipsoidea</name>
    <dbReference type="NCBI Taxonomy" id="248742"/>
    <lineage>
        <taxon>Eukaryota</taxon>
        <taxon>Viridiplantae</taxon>
        <taxon>Chlorophyta</taxon>
        <taxon>core chlorophytes</taxon>
        <taxon>Trebouxiophyceae</taxon>
        <taxon>Trebouxiophyceae incertae sedis</taxon>
        <taxon>Coccomyxaceae</taxon>
        <taxon>Coccomyxa</taxon>
    </lineage>
</organism>
<keyword evidence="3" id="KW-1185">Reference proteome</keyword>
<gene>
    <name evidence="2" type="ORF">WJX75_001705</name>
</gene>
<dbReference type="EMBL" id="JALJOT010000001">
    <property type="protein sequence ID" value="KAK9918148.1"/>
    <property type="molecule type" value="Genomic_DNA"/>
</dbReference>
<evidence type="ECO:0000313" key="3">
    <source>
        <dbReference type="Proteomes" id="UP001491310"/>
    </source>
</evidence>
<reference evidence="2 3" key="1">
    <citation type="journal article" date="2024" name="Nat. Commun.">
        <title>Phylogenomics reveals the evolutionary origins of lichenization in chlorophyte algae.</title>
        <authorList>
            <person name="Puginier C."/>
            <person name="Libourel C."/>
            <person name="Otte J."/>
            <person name="Skaloud P."/>
            <person name="Haon M."/>
            <person name="Grisel S."/>
            <person name="Petersen M."/>
            <person name="Berrin J.G."/>
            <person name="Delaux P.M."/>
            <person name="Dal Grande F."/>
            <person name="Keller J."/>
        </authorList>
    </citation>
    <scope>NUCLEOTIDE SEQUENCE [LARGE SCALE GENOMIC DNA]</scope>
    <source>
        <strain evidence="2 3">SAG 216-7</strain>
    </source>
</reference>
<feature type="region of interest" description="Disordered" evidence="1">
    <location>
        <begin position="61"/>
        <end position="82"/>
    </location>
</feature>
<proteinExistence type="predicted"/>
<protein>
    <submittedName>
        <fullName evidence="2">Uncharacterized protein</fullName>
    </submittedName>
</protein>
<feature type="region of interest" description="Disordered" evidence="1">
    <location>
        <begin position="118"/>
        <end position="137"/>
    </location>
</feature>
<feature type="compositionally biased region" description="Basic and acidic residues" evidence="1">
    <location>
        <begin position="124"/>
        <end position="137"/>
    </location>
</feature>